<feature type="compositionally biased region" description="Pro residues" evidence="1">
    <location>
        <begin position="172"/>
        <end position="183"/>
    </location>
</feature>
<feature type="compositionally biased region" description="Polar residues" evidence="1">
    <location>
        <begin position="304"/>
        <end position="313"/>
    </location>
</feature>
<accession>A0A8I3A4H4</accession>
<evidence type="ECO:0000256" key="1">
    <source>
        <dbReference type="SAM" id="MobiDB-lite"/>
    </source>
</evidence>
<dbReference type="OrthoDB" id="2693220at2759"/>
<evidence type="ECO:0000313" key="3">
    <source>
        <dbReference type="Proteomes" id="UP000683000"/>
    </source>
</evidence>
<name>A0A8I3A4H4_9AGAM</name>
<dbReference type="Proteomes" id="UP000683000">
    <property type="component" value="Unassembled WGS sequence"/>
</dbReference>
<organism evidence="2 3">
    <name type="scientific">Boletus reticuloceps</name>
    <dbReference type="NCBI Taxonomy" id="495285"/>
    <lineage>
        <taxon>Eukaryota</taxon>
        <taxon>Fungi</taxon>
        <taxon>Dikarya</taxon>
        <taxon>Basidiomycota</taxon>
        <taxon>Agaricomycotina</taxon>
        <taxon>Agaricomycetes</taxon>
        <taxon>Agaricomycetidae</taxon>
        <taxon>Boletales</taxon>
        <taxon>Boletineae</taxon>
        <taxon>Boletaceae</taxon>
        <taxon>Boletoideae</taxon>
        <taxon>Boletus</taxon>
    </lineage>
</organism>
<dbReference type="AlphaFoldDB" id="A0A8I3A4H4"/>
<evidence type="ECO:0000313" key="2">
    <source>
        <dbReference type="EMBL" id="KAG6370786.1"/>
    </source>
</evidence>
<feature type="region of interest" description="Disordered" evidence="1">
    <location>
        <begin position="1"/>
        <end position="27"/>
    </location>
</feature>
<keyword evidence="3" id="KW-1185">Reference proteome</keyword>
<sequence>MSKKAPKLPPDPLPSDPPQPQFTPTPKHICSREAACVVRLSDIEKKYHTFPSGTFHLRFSPPTVPKFILAYFLNHPFSWKWTTRGGPNKGRSFPVPTIPTACTQVDHRAVRWTVDLFHSFKAHLTNGALFKGRVRPDIVKLYQNNMLIHYWSQLKALRSSSAAGATVTTHSPPQPSHATPCPPTQIGTVLASTPSNAITALLQRITALESELSQVKQLLQQGSPSAHPPPSRQPDLPLTQPRTPKPHVKVSPPQAPPTPRSSGPSTRSQGRNKKPPLQPLDVGSPLPTILESPVANRPDKPKSPSGQSSTVVEQTADSLLLGSFPPSHFIHAAAHELHLSSKKVITFTEASIVRSVTSLPSTTVATIAVSYPRGNSCVTQYLAVIKMDPTIFALLDASADAPEFTNCNLDL</sequence>
<feature type="region of interest" description="Disordered" evidence="1">
    <location>
        <begin position="165"/>
        <end position="186"/>
    </location>
</feature>
<reference evidence="2" key="1">
    <citation type="submission" date="2021-03" db="EMBL/GenBank/DDBJ databases">
        <title>Evolutionary innovations through gain and loss of genes in the ectomycorrhizal Boletales.</title>
        <authorList>
            <person name="Wu G."/>
            <person name="Miyauchi S."/>
            <person name="Morin E."/>
            <person name="Yang Z.-L."/>
            <person name="Xu J."/>
            <person name="Martin F.M."/>
        </authorList>
    </citation>
    <scope>NUCLEOTIDE SEQUENCE</scope>
    <source>
        <strain evidence="2">BR01</strain>
    </source>
</reference>
<feature type="region of interest" description="Disordered" evidence="1">
    <location>
        <begin position="218"/>
        <end position="313"/>
    </location>
</feature>
<dbReference type="EMBL" id="JAGFBS010000044">
    <property type="protein sequence ID" value="KAG6370786.1"/>
    <property type="molecule type" value="Genomic_DNA"/>
</dbReference>
<proteinExistence type="predicted"/>
<gene>
    <name evidence="2" type="ORF">JVT61DRAFT_10990</name>
</gene>
<protein>
    <submittedName>
        <fullName evidence="2">Uncharacterized protein</fullName>
    </submittedName>
</protein>
<feature type="compositionally biased region" description="Pro residues" evidence="1">
    <location>
        <begin position="7"/>
        <end position="23"/>
    </location>
</feature>
<comment type="caution">
    <text evidence="2">The sequence shown here is derived from an EMBL/GenBank/DDBJ whole genome shotgun (WGS) entry which is preliminary data.</text>
</comment>